<evidence type="ECO:0000313" key="2">
    <source>
        <dbReference type="Proteomes" id="UP001417504"/>
    </source>
</evidence>
<accession>A0AAP0F638</accession>
<name>A0AAP0F638_9MAGN</name>
<reference evidence="1 2" key="1">
    <citation type="submission" date="2024-01" db="EMBL/GenBank/DDBJ databases">
        <title>Genome assemblies of Stephania.</title>
        <authorList>
            <person name="Yang L."/>
        </authorList>
    </citation>
    <scope>NUCLEOTIDE SEQUENCE [LARGE SCALE GENOMIC DNA]</scope>
    <source>
        <strain evidence="1">QJT</strain>
        <tissue evidence="1">Leaf</tissue>
    </source>
</reference>
<dbReference type="EMBL" id="JBBNAE010000008">
    <property type="protein sequence ID" value="KAK9102218.1"/>
    <property type="molecule type" value="Genomic_DNA"/>
</dbReference>
<gene>
    <name evidence="1" type="ORF">Sjap_019472</name>
</gene>
<protein>
    <submittedName>
        <fullName evidence="1">Uncharacterized protein</fullName>
    </submittedName>
</protein>
<proteinExistence type="predicted"/>
<comment type="caution">
    <text evidence="1">The sequence shown here is derived from an EMBL/GenBank/DDBJ whole genome shotgun (WGS) entry which is preliminary data.</text>
</comment>
<dbReference type="AlphaFoldDB" id="A0AAP0F638"/>
<dbReference type="Proteomes" id="UP001417504">
    <property type="component" value="Unassembled WGS sequence"/>
</dbReference>
<organism evidence="1 2">
    <name type="scientific">Stephania japonica</name>
    <dbReference type="NCBI Taxonomy" id="461633"/>
    <lineage>
        <taxon>Eukaryota</taxon>
        <taxon>Viridiplantae</taxon>
        <taxon>Streptophyta</taxon>
        <taxon>Embryophyta</taxon>
        <taxon>Tracheophyta</taxon>
        <taxon>Spermatophyta</taxon>
        <taxon>Magnoliopsida</taxon>
        <taxon>Ranunculales</taxon>
        <taxon>Menispermaceae</taxon>
        <taxon>Menispermoideae</taxon>
        <taxon>Cissampelideae</taxon>
        <taxon>Stephania</taxon>
    </lineage>
</organism>
<sequence length="81" mass="8770">MGEELTSNSRFTSSRTSSRSVIETVNGKHIASEKFTVGGYDQGDILLSGREESEYNATYVSVFIAPASEGTDVRALFELTA</sequence>
<evidence type="ECO:0000313" key="1">
    <source>
        <dbReference type="EMBL" id="KAK9102218.1"/>
    </source>
</evidence>
<keyword evidence="2" id="KW-1185">Reference proteome</keyword>